<reference evidence="1" key="1">
    <citation type="submission" date="2014-11" db="EMBL/GenBank/DDBJ databases">
        <authorList>
            <person name="Amaro Gonzalez C."/>
        </authorList>
    </citation>
    <scope>NUCLEOTIDE SEQUENCE</scope>
</reference>
<reference evidence="1" key="2">
    <citation type="journal article" date="2015" name="Fish Shellfish Immunol.">
        <title>Early steps in the European eel (Anguilla anguilla)-Vibrio vulnificus interaction in the gills: Role of the RtxA13 toxin.</title>
        <authorList>
            <person name="Callol A."/>
            <person name="Pajuelo D."/>
            <person name="Ebbesson L."/>
            <person name="Teles M."/>
            <person name="MacKenzie S."/>
            <person name="Amaro C."/>
        </authorList>
    </citation>
    <scope>NUCLEOTIDE SEQUENCE</scope>
</reference>
<protein>
    <submittedName>
        <fullName evidence="1">Uncharacterized protein</fullName>
    </submittedName>
</protein>
<proteinExistence type="predicted"/>
<accession>A0A0E9WTD7</accession>
<dbReference type="EMBL" id="GBXM01014873">
    <property type="protein sequence ID" value="JAH93704.1"/>
    <property type="molecule type" value="Transcribed_RNA"/>
</dbReference>
<sequence length="54" mass="6495">MCIKMTMMTFRNRMRCHFMRNVTNAKEQLNDPAFDILIIFLIEVQNCSNCLHKE</sequence>
<name>A0A0E9WTD7_ANGAN</name>
<dbReference type="AlphaFoldDB" id="A0A0E9WTD7"/>
<organism evidence="1">
    <name type="scientific">Anguilla anguilla</name>
    <name type="common">European freshwater eel</name>
    <name type="synonym">Muraena anguilla</name>
    <dbReference type="NCBI Taxonomy" id="7936"/>
    <lineage>
        <taxon>Eukaryota</taxon>
        <taxon>Metazoa</taxon>
        <taxon>Chordata</taxon>
        <taxon>Craniata</taxon>
        <taxon>Vertebrata</taxon>
        <taxon>Euteleostomi</taxon>
        <taxon>Actinopterygii</taxon>
        <taxon>Neopterygii</taxon>
        <taxon>Teleostei</taxon>
        <taxon>Anguilliformes</taxon>
        <taxon>Anguillidae</taxon>
        <taxon>Anguilla</taxon>
    </lineage>
</organism>
<evidence type="ECO:0000313" key="1">
    <source>
        <dbReference type="EMBL" id="JAH93704.1"/>
    </source>
</evidence>